<organism evidence="1 2">
    <name type="scientific">Paraburkholderia solitsugae</name>
    <dbReference type="NCBI Taxonomy" id="2675748"/>
    <lineage>
        <taxon>Bacteria</taxon>
        <taxon>Pseudomonadati</taxon>
        <taxon>Pseudomonadota</taxon>
        <taxon>Betaproteobacteria</taxon>
        <taxon>Burkholderiales</taxon>
        <taxon>Burkholderiaceae</taxon>
        <taxon>Paraburkholderia</taxon>
    </lineage>
</organism>
<dbReference type="Pfam" id="PF01042">
    <property type="entry name" value="Ribonuc_L-PSP"/>
    <property type="match status" value="1"/>
</dbReference>
<dbReference type="PANTHER" id="PTHR47328">
    <property type="match status" value="1"/>
</dbReference>
<dbReference type="InterPro" id="IPR006175">
    <property type="entry name" value="YjgF/YER057c/UK114"/>
</dbReference>
<proteinExistence type="predicted"/>
<keyword evidence="2" id="KW-1185">Reference proteome</keyword>
<sequence length="106" mass="11416">MAPAWRAARSSGAARRVDARYARGETGKRFGHAIHCGFNRVTSAGVDRTRLVSASIWLSDPKYFAEFNAVWDAWVPAGHAPTRACVQALLMKPGCDVEVAVTALSA</sequence>
<dbReference type="SUPFAM" id="SSF55298">
    <property type="entry name" value="YjgF-like"/>
    <property type="match status" value="1"/>
</dbReference>
<evidence type="ECO:0008006" key="3">
    <source>
        <dbReference type="Google" id="ProtNLM"/>
    </source>
</evidence>
<comment type="caution">
    <text evidence="1">The sequence shown here is derived from an EMBL/GenBank/DDBJ whole genome shotgun (WGS) entry which is preliminary data.</text>
</comment>
<reference evidence="1 2" key="1">
    <citation type="submission" date="2019-11" db="EMBL/GenBank/DDBJ databases">
        <title>Metabolism of dissolved organic matter in forest soils.</title>
        <authorList>
            <person name="Cyle K.T."/>
            <person name="Wilhelm R.C."/>
            <person name="Martinez C.E."/>
        </authorList>
    </citation>
    <scope>NUCLEOTIDE SEQUENCE [LARGE SCALE GENOMIC DNA]</scope>
    <source>
        <strain evidence="1 2">1N</strain>
    </source>
</reference>
<name>A0ABX2BVU7_9BURK</name>
<dbReference type="EMBL" id="WOEY01000109">
    <property type="protein sequence ID" value="NPT45009.1"/>
    <property type="molecule type" value="Genomic_DNA"/>
</dbReference>
<evidence type="ECO:0000313" key="2">
    <source>
        <dbReference type="Proteomes" id="UP000652198"/>
    </source>
</evidence>
<protein>
    <recommendedName>
        <fullName evidence="3">RidA family protein</fullName>
    </recommendedName>
</protein>
<evidence type="ECO:0000313" key="1">
    <source>
        <dbReference type="EMBL" id="NPT45009.1"/>
    </source>
</evidence>
<dbReference type="InterPro" id="IPR035959">
    <property type="entry name" value="RutC-like_sf"/>
</dbReference>
<dbReference type="Proteomes" id="UP000652198">
    <property type="component" value="Unassembled WGS sequence"/>
</dbReference>
<accession>A0ABX2BVU7</accession>
<dbReference type="PANTHER" id="PTHR47328:SF1">
    <property type="entry name" value="RUTC FAMILY PROTEIN YOAB"/>
    <property type="match status" value="1"/>
</dbReference>
<dbReference type="InterPro" id="IPR035709">
    <property type="entry name" value="YoaB-like"/>
</dbReference>
<dbReference type="Gene3D" id="3.30.1330.40">
    <property type="entry name" value="RutC-like"/>
    <property type="match status" value="1"/>
</dbReference>
<gene>
    <name evidence="1" type="ORF">GNZ12_27560</name>
</gene>